<protein>
    <submittedName>
        <fullName evidence="2">GLPGLI family protein</fullName>
    </submittedName>
</protein>
<dbReference type="Proteomes" id="UP000190888">
    <property type="component" value="Unassembled WGS sequence"/>
</dbReference>
<accession>A0A1T4L0Q5</accession>
<proteinExistence type="predicted"/>
<evidence type="ECO:0000313" key="2">
    <source>
        <dbReference type="EMBL" id="SJZ48285.1"/>
    </source>
</evidence>
<sequence>MKKISTQLLIGFMITASIQAQKKDTAIATAHYLFSHMRDTTQPTDIYTENMILYLGSSSSLFQSYDRITSMKEQAAKFEQMSRSGGPIHIDMRGVKMGSATSFYKDYNTAEVFTVEKVVQEYLIQDSFPQISWTIGTEKKKINGIDCQNAVATFKGRTYEAWFAPQLPYSNGPWKLGGLPGLIIEASDTKKQVMFSLTSFEDSRDKQITFGPPDNAIKTTAREFKRMRDATIKNTAAAMGLGAVEGVTGSVKISSVSTPGTKKQMNNPVELSNK</sequence>
<dbReference type="RefSeq" id="WP_078830199.1">
    <property type="nucleotide sequence ID" value="NZ_FUWH01000002.1"/>
</dbReference>
<dbReference type="EMBL" id="FUWH01000002">
    <property type="protein sequence ID" value="SJZ48285.1"/>
    <property type="molecule type" value="Genomic_DNA"/>
</dbReference>
<dbReference type="AlphaFoldDB" id="A0A1T4L0Q5"/>
<reference evidence="2 3" key="1">
    <citation type="submission" date="2017-02" db="EMBL/GenBank/DDBJ databases">
        <authorList>
            <person name="Peterson S.W."/>
        </authorList>
    </citation>
    <scope>NUCLEOTIDE SEQUENCE [LARGE SCALE GENOMIC DNA]</scope>
    <source>
        <strain evidence="2 3">DSM 22335</strain>
    </source>
</reference>
<dbReference type="InterPro" id="IPR005901">
    <property type="entry name" value="GLPGLI"/>
</dbReference>
<keyword evidence="3" id="KW-1185">Reference proteome</keyword>
<dbReference type="NCBIfam" id="TIGR01200">
    <property type="entry name" value="GLPGLI"/>
    <property type="match status" value="1"/>
</dbReference>
<dbReference type="STRING" id="413434.SAMN04488132_102237"/>
<feature type="region of interest" description="Disordered" evidence="1">
    <location>
        <begin position="254"/>
        <end position="274"/>
    </location>
</feature>
<name>A0A1T4L0Q5_9BACT</name>
<evidence type="ECO:0000256" key="1">
    <source>
        <dbReference type="SAM" id="MobiDB-lite"/>
    </source>
</evidence>
<organism evidence="2 3">
    <name type="scientific">Sediminibacterium ginsengisoli</name>
    <dbReference type="NCBI Taxonomy" id="413434"/>
    <lineage>
        <taxon>Bacteria</taxon>
        <taxon>Pseudomonadati</taxon>
        <taxon>Bacteroidota</taxon>
        <taxon>Chitinophagia</taxon>
        <taxon>Chitinophagales</taxon>
        <taxon>Chitinophagaceae</taxon>
        <taxon>Sediminibacterium</taxon>
    </lineage>
</organism>
<dbReference type="Pfam" id="PF09697">
    <property type="entry name" value="Porph_ging"/>
    <property type="match status" value="1"/>
</dbReference>
<gene>
    <name evidence="2" type="ORF">SAMN04488132_102237</name>
</gene>
<evidence type="ECO:0000313" key="3">
    <source>
        <dbReference type="Proteomes" id="UP000190888"/>
    </source>
</evidence>